<gene>
    <name evidence="2" type="ORF">M8C21_003577</name>
</gene>
<name>A0AAD5GJG9_AMBAR</name>
<organism evidence="2 3">
    <name type="scientific">Ambrosia artemisiifolia</name>
    <name type="common">Common ragweed</name>
    <dbReference type="NCBI Taxonomy" id="4212"/>
    <lineage>
        <taxon>Eukaryota</taxon>
        <taxon>Viridiplantae</taxon>
        <taxon>Streptophyta</taxon>
        <taxon>Embryophyta</taxon>
        <taxon>Tracheophyta</taxon>
        <taxon>Spermatophyta</taxon>
        <taxon>Magnoliopsida</taxon>
        <taxon>eudicotyledons</taxon>
        <taxon>Gunneridae</taxon>
        <taxon>Pentapetalae</taxon>
        <taxon>asterids</taxon>
        <taxon>campanulids</taxon>
        <taxon>Asterales</taxon>
        <taxon>Asteraceae</taxon>
        <taxon>Asteroideae</taxon>
        <taxon>Heliantheae alliance</taxon>
        <taxon>Heliantheae</taxon>
        <taxon>Ambrosia</taxon>
    </lineage>
</organism>
<dbReference type="Proteomes" id="UP001206925">
    <property type="component" value="Unassembled WGS sequence"/>
</dbReference>
<keyword evidence="3" id="KW-1185">Reference proteome</keyword>
<feature type="region of interest" description="Disordered" evidence="1">
    <location>
        <begin position="122"/>
        <end position="148"/>
    </location>
</feature>
<reference evidence="2" key="1">
    <citation type="submission" date="2022-06" db="EMBL/GenBank/DDBJ databases">
        <title>Uncovering the hologenomic basis of an extraordinary plant invasion.</title>
        <authorList>
            <person name="Bieker V.C."/>
            <person name="Martin M.D."/>
            <person name="Gilbert T."/>
            <person name="Hodgins K."/>
            <person name="Battlay P."/>
            <person name="Petersen B."/>
            <person name="Wilson J."/>
        </authorList>
    </citation>
    <scope>NUCLEOTIDE SEQUENCE</scope>
    <source>
        <strain evidence="2">AA19_3_7</strain>
        <tissue evidence="2">Leaf</tissue>
    </source>
</reference>
<protein>
    <submittedName>
        <fullName evidence="2">Uncharacterized protein</fullName>
    </submittedName>
</protein>
<accession>A0AAD5GJG9</accession>
<proteinExistence type="predicted"/>
<dbReference type="AlphaFoldDB" id="A0AAD5GJG9"/>
<comment type="caution">
    <text evidence="2">The sequence shown here is derived from an EMBL/GenBank/DDBJ whole genome shotgun (WGS) entry which is preliminary data.</text>
</comment>
<feature type="non-terminal residue" evidence="2">
    <location>
        <position position="148"/>
    </location>
</feature>
<evidence type="ECO:0000313" key="3">
    <source>
        <dbReference type="Proteomes" id="UP001206925"/>
    </source>
</evidence>
<sequence length="148" mass="16519">FGEKEGSGHSSGCLPHWRRSHNNACLLKTVVAAVAPPYRCLLSRFVPGCDNPTAELVADVQEECAKLDEVESVKIVRRWLETKLTNAPLIGAHDCTYGLRRKDLRIKTFPMTRKQGSVTREKLGTLINTPEENQEGKTKSSHIQSHPE</sequence>
<evidence type="ECO:0000313" key="2">
    <source>
        <dbReference type="EMBL" id="KAI7743394.1"/>
    </source>
</evidence>
<dbReference type="EMBL" id="JAMZMK010007738">
    <property type="protein sequence ID" value="KAI7743394.1"/>
    <property type="molecule type" value="Genomic_DNA"/>
</dbReference>
<evidence type="ECO:0000256" key="1">
    <source>
        <dbReference type="SAM" id="MobiDB-lite"/>
    </source>
</evidence>